<evidence type="ECO:0000259" key="9">
    <source>
        <dbReference type="Pfam" id="PF01694"/>
    </source>
</evidence>
<dbReference type="InterPro" id="IPR035952">
    <property type="entry name" value="Rhomboid-like_sf"/>
</dbReference>
<keyword evidence="5 8" id="KW-1133">Transmembrane helix</keyword>
<name>U4LVW8_PYROM</name>
<feature type="transmembrane region" description="Helical" evidence="8">
    <location>
        <begin position="246"/>
        <end position="267"/>
    </location>
</feature>
<keyword evidence="11" id="KW-1185">Reference proteome</keyword>
<feature type="transmembrane region" description="Helical" evidence="8">
    <location>
        <begin position="172"/>
        <end position="191"/>
    </location>
</feature>
<accession>U4LVW8</accession>
<organism evidence="10 11">
    <name type="scientific">Pyronema omphalodes (strain CBS 100304)</name>
    <name type="common">Pyronema confluens</name>
    <dbReference type="NCBI Taxonomy" id="1076935"/>
    <lineage>
        <taxon>Eukaryota</taxon>
        <taxon>Fungi</taxon>
        <taxon>Dikarya</taxon>
        <taxon>Ascomycota</taxon>
        <taxon>Pezizomycotina</taxon>
        <taxon>Pezizomycetes</taxon>
        <taxon>Pezizales</taxon>
        <taxon>Pyronemataceae</taxon>
        <taxon>Pyronema</taxon>
    </lineage>
</organism>
<evidence type="ECO:0000256" key="4">
    <source>
        <dbReference type="ARBA" id="ARBA00022801"/>
    </source>
</evidence>
<dbReference type="STRING" id="1076935.U4LVW8"/>
<keyword evidence="6 8" id="KW-0472">Membrane</keyword>
<feature type="transmembrane region" description="Helical" evidence="8">
    <location>
        <begin position="137"/>
        <end position="160"/>
    </location>
</feature>
<feature type="transmembrane region" description="Helical" evidence="8">
    <location>
        <begin position="107"/>
        <end position="125"/>
    </location>
</feature>
<dbReference type="GO" id="GO:0006465">
    <property type="term" value="P:signal peptide processing"/>
    <property type="evidence" value="ECO:0007669"/>
    <property type="project" value="TreeGrafter"/>
</dbReference>
<dbReference type="GO" id="GO:0016020">
    <property type="term" value="C:membrane"/>
    <property type="evidence" value="ECO:0007669"/>
    <property type="project" value="UniProtKB-SubCell"/>
</dbReference>
<dbReference type="Pfam" id="PF01694">
    <property type="entry name" value="Rhomboid"/>
    <property type="match status" value="1"/>
</dbReference>
<feature type="region of interest" description="Disordered" evidence="7">
    <location>
        <begin position="40"/>
        <end position="71"/>
    </location>
</feature>
<dbReference type="PANTHER" id="PTHR43731:SF14">
    <property type="entry name" value="PRESENILIN-ASSOCIATED RHOMBOID-LIKE PROTEIN, MITOCHONDRIAL"/>
    <property type="match status" value="1"/>
</dbReference>
<sequence length="349" mass="38492">MLHLTTTRLLTRSLAVAARRPLLSAIPRRTPVASTVQQHVRSLRNRPTAKATQTTPPPPPATINETSDVIPEPTEPSFRERVWMAGQLSDITEPPVMSWSQRLLRPALFTLFVVGGSIAYAYTYQPTKQSERWFPTVPIAFATVSSIIAINCAVFVAWKIPLPITWRVLNRYFVSVPAIPYSASMLGNAFSHQTLMHLGVNMFVLYSLGTTLCEQIGAGSFLGLYMSGGVVSSFASLAYNVARQRFSVISLGASGAISSVVAAYAYLNPDNQLYIIFLPFLALKAGLVVKLMACLEAVGIARGWKKLDHVAHLSGLGWGTVGAWAIVKEYERRLEAKRQERKEKGWNVW</sequence>
<dbReference type="AlphaFoldDB" id="U4LVW8"/>
<keyword evidence="4" id="KW-0378">Hydrolase</keyword>
<evidence type="ECO:0000313" key="11">
    <source>
        <dbReference type="Proteomes" id="UP000018144"/>
    </source>
</evidence>
<dbReference type="GO" id="GO:0004252">
    <property type="term" value="F:serine-type endopeptidase activity"/>
    <property type="evidence" value="ECO:0007669"/>
    <property type="project" value="InterPro"/>
</dbReference>
<dbReference type="FunFam" id="1.20.1540.10:FF:000012">
    <property type="entry name" value="Rhomboid family protein"/>
    <property type="match status" value="1"/>
</dbReference>
<evidence type="ECO:0000256" key="3">
    <source>
        <dbReference type="ARBA" id="ARBA00022692"/>
    </source>
</evidence>
<evidence type="ECO:0000313" key="10">
    <source>
        <dbReference type="EMBL" id="CCX32896.1"/>
    </source>
</evidence>
<keyword evidence="3 8" id="KW-0812">Transmembrane</keyword>
<feature type="transmembrane region" description="Helical" evidence="8">
    <location>
        <begin position="273"/>
        <end position="298"/>
    </location>
</feature>
<comment type="subcellular location">
    <subcellularLocation>
        <location evidence="1">Membrane</location>
        <topology evidence="1">Multi-pass membrane protein</topology>
    </subcellularLocation>
</comment>
<dbReference type="InterPro" id="IPR022764">
    <property type="entry name" value="Peptidase_S54_rhomboid_dom"/>
</dbReference>
<dbReference type="OMA" id="RERVWMA"/>
<dbReference type="OrthoDB" id="10260614at2759"/>
<dbReference type="SUPFAM" id="SSF144091">
    <property type="entry name" value="Rhomboid-like"/>
    <property type="match status" value="1"/>
</dbReference>
<gene>
    <name evidence="10" type="ORF">PCON_13747</name>
</gene>
<proteinExistence type="inferred from homology"/>
<evidence type="ECO:0000256" key="7">
    <source>
        <dbReference type="SAM" id="MobiDB-lite"/>
    </source>
</evidence>
<evidence type="ECO:0000256" key="5">
    <source>
        <dbReference type="ARBA" id="ARBA00022989"/>
    </source>
</evidence>
<reference evidence="10 11" key="1">
    <citation type="journal article" date="2013" name="PLoS Genet.">
        <title>The genome and development-dependent transcriptomes of Pyronema confluens: a window into fungal evolution.</title>
        <authorList>
            <person name="Traeger S."/>
            <person name="Altegoer F."/>
            <person name="Freitag M."/>
            <person name="Gabaldon T."/>
            <person name="Kempken F."/>
            <person name="Kumar A."/>
            <person name="Marcet-Houben M."/>
            <person name="Poggeler S."/>
            <person name="Stajich J.E."/>
            <person name="Nowrousian M."/>
        </authorList>
    </citation>
    <scope>NUCLEOTIDE SEQUENCE [LARGE SCALE GENOMIC DNA]</scope>
    <source>
        <strain evidence="11">CBS 100304</strain>
        <tissue evidence="10">Vegetative mycelium</tissue>
    </source>
</reference>
<comment type="similarity">
    <text evidence="2">Belongs to the peptidase S54 family.</text>
</comment>
<dbReference type="Proteomes" id="UP000018144">
    <property type="component" value="Unassembled WGS sequence"/>
</dbReference>
<dbReference type="eggNOG" id="KOG2980">
    <property type="taxonomic scope" value="Eukaryota"/>
</dbReference>
<dbReference type="Gene3D" id="1.20.1540.10">
    <property type="entry name" value="Rhomboid-like"/>
    <property type="match status" value="1"/>
</dbReference>
<dbReference type="InterPro" id="IPR050925">
    <property type="entry name" value="Rhomboid_protease_S54"/>
</dbReference>
<feature type="domain" description="Peptidase S54 rhomboid" evidence="9">
    <location>
        <begin position="187"/>
        <end position="328"/>
    </location>
</feature>
<evidence type="ECO:0000256" key="8">
    <source>
        <dbReference type="SAM" id="Phobius"/>
    </source>
</evidence>
<protein>
    <submittedName>
        <fullName evidence="10">Similar to Presenilins-associated rhomboid-like protein, mitochondrial acc. no. Q3B8P0</fullName>
    </submittedName>
</protein>
<dbReference type="PANTHER" id="PTHR43731">
    <property type="entry name" value="RHOMBOID PROTEASE"/>
    <property type="match status" value="1"/>
</dbReference>
<evidence type="ECO:0000256" key="1">
    <source>
        <dbReference type="ARBA" id="ARBA00004141"/>
    </source>
</evidence>
<evidence type="ECO:0000256" key="6">
    <source>
        <dbReference type="ARBA" id="ARBA00023136"/>
    </source>
</evidence>
<evidence type="ECO:0000256" key="2">
    <source>
        <dbReference type="ARBA" id="ARBA00009045"/>
    </source>
</evidence>
<dbReference type="EMBL" id="HF935907">
    <property type="protein sequence ID" value="CCX32896.1"/>
    <property type="molecule type" value="Genomic_DNA"/>
</dbReference>